<dbReference type="InterPro" id="IPR009030">
    <property type="entry name" value="Growth_fac_rcpt_cys_sf"/>
</dbReference>
<dbReference type="KEGG" id="cvr:CHLNCDRAFT_135407"/>
<proteinExistence type="predicted"/>
<dbReference type="Proteomes" id="UP000008141">
    <property type="component" value="Unassembled WGS sequence"/>
</dbReference>
<keyword evidence="2" id="KW-1185">Reference proteome</keyword>
<dbReference type="InParanoid" id="E1ZI58"/>
<reference evidence="1 2" key="1">
    <citation type="journal article" date="2010" name="Plant Cell">
        <title>The Chlorella variabilis NC64A genome reveals adaptation to photosymbiosis, coevolution with viruses, and cryptic sex.</title>
        <authorList>
            <person name="Blanc G."/>
            <person name="Duncan G."/>
            <person name="Agarkova I."/>
            <person name="Borodovsky M."/>
            <person name="Gurnon J."/>
            <person name="Kuo A."/>
            <person name="Lindquist E."/>
            <person name="Lucas S."/>
            <person name="Pangilinan J."/>
            <person name="Polle J."/>
            <person name="Salamov A."/>
            <person name="Terry A."/>
            <person name="Yamada T."/>
            <person name="Dunigan D.D."/>
            <person name="Grigoriev I.V."/>
            <person name="Claverie J.M."/>
            <person name="Van Etten J.L."/>
        </authorList>
    </citation>
    <scope>NUCLEOTIDE SEQUENCE [LARGE SCALE GENOMIC DNA]</scope>
    <source>
        <strain evidence="1 2">NC64A</strain>
    </source>
</reference>
<gene>
    <name evidence="1" type="ORF">CHLNCDRAFT_135407</name>
</gene>
<sequence length="194" mass="20482">MVGASAAKCKANAAGCGKCSRDGSRCVSCWDTYGLTSSGKCVECKVRGEMGWTCTKCKGNDPSFCLKCEDYEGYQPTGVFATKGGRCKSCLDKSCNRCAAITGTCQECNRGFGLLASKACKACADDNCITCDGNVRRCTLCYSGHAPDKNGKCIPCTDKHCDVCSKTAGKCEYCTVGYKQVRGRCVVDSKAAAP</sequence>
<dbReference type="GeneID" id="17354054"/>
<dbReference type="OrthoDB" id="515847at2759"/>
<dbReference type="AlphaFoldDB" id="E1ZI58"/>
<evidence type="ECO:0000313" key="2">
    <source>
        <dbReference type="Proteomes" id="UP000008141"/>
    </source>
</evidence>
<dbReference type="SUPFAM" id="SSF57184">
    <property type="entry name" value="Growth factor receptor domain"/>
    <property type="match status" value="1"/>
</dbReference>
<name>E1ZI58_CHLVA</name>
<organism evidence="2">
    <name type="scientific">Chlorella variabilis</name>
    <name type="common">Green alga</name>
    <dbReference type="NCBI Taxonomy" id="554065"/>
    <lineage>
        <taxon>Eukaryota</taxon>
        <taxon>Viridiplantae</taxon>
        <taxon>Chlorophyta</taxon>
        <taxon>core chlorophytes</taxon>
        <taxon>Trebouxiophyceae</taxon>
        <taxon>Chlorellales</taxon>
        <taxon>Chlorellaceae</taxon>
        <taxon>Chlorella clade</taxon>
        <taxon>Chlorella</taxon>
    </lineage>
</organism>
<accession>E1ZI58</accession>
<evidence type="ECO:0000313" key="1">
    <source>
        <dbReference type="EMBL" id="EFN54580.1"/>
    </source>
</evidence>
<protein>
    <submittedName>
        <fullName evidence="1">Uncharacterized protein</fullName>
    </submittedName>
</protein>
<dbReference type="RefSeq" id="XP_005846682.1">
    <property type="nucleotide sequence ID" value="XM_005846620.1"/>
</dbReference>
<dbReference type="EMBL" id="GL433847">
    <property type="protein sequence ID" value="EFN54580.1"/>
    <property type="molecule type" value="Genomic_DNA"/>
</dbReference>